<feature type="domain" description="Putative restriction endonuclease" evidence="2">
    <location>
        <begin position="76"/>
        <end position="244"/>
    </location>
</feature>
<accession>A0A4Y6PWW4</accession>
<dbReference type="Gene3D" id="3.90.1570.10">
    <property type="entry name" value="tt1808, chain A"/>
    <property type="match status" value="1"/>
</dbReference>
<name>A0A4Y6PWW4_PERCE</name>
<dbReference type="PANTHER" id="PTHR35400">
    <property type="entry name" value="SLR1083 PROTEIN"/>
    <property type="match status" value="1"/>
</dbReference>
<sequence>MSIQREMRSVEKGNRSPPRSPERIGLGSVYSPAAALCLAHGWVLSLAERIRPSFPVPEQTMSTSANIGPWRRRFTVEEYNHLAEQGFFDEDDRVELIHGEIVKMTPIGTEHASHVDKVVAKLREITSTRAIVRVQSPIQLGTFSEPEPDVSLLKPRDDFYRHAHPTGEDVLLVVEVADTSLEYDREHKIPLYAEHGVPVVWLVDLRARRVESFERPIDGEYTLHRKPTATDTLVVPDLEELTITAGELLISG</sequence>
<dbReference type="Pfam" id="PF05685">
    <property type="entry name" value="Uma2"/>
    <property type="match status" value="1"/>
</dbReference>
<evidence type="ECO:0000313" key="3">
    <source>
        <dbReference type="EMBL" id="QDG52753.1"/>
    </source>
</evidence>
<reference evidence="3 4" key="1">
    <citation type="submission" date="2019-06" db="EMBL/GenBank/DDBJ databases">
        <title>Persicimonas caeni gen. nov., sp. nov., a predatory bacterium isolated from solar saltern.</title>
        <authorList>
            <person name="Wang S."/>
        </authorList>
    </citation>
    <scope>NUCLEOTIDE SEQUENCE [LARGE SCALE GENOMIC DNA]</scope>
    <source>
        <strain evidence="3 4">YN101</strain>
    </source>
</reference>
<feature type="region of interest" description="Disordered" evidence="1">
    <location>
        <begin position="1"/>
        <end position="24"/>
    </location>
</feature>
<keyword evidence="3" id="KW-0540">Nuclease</keyword>
<dbReference type="EMBL" id="CP041186">
    <property type="protein sequence ID" value="QDG52753.1"/>
    <property type="molecule type" value="Genomic_DNA"/>
</dbReference>
<gene>
    <name evidence="3" type="ORF">FIV42_19000</name>
</gene>
<keyword evidence="3" id="KW-0255">Endonuclease</keyword>
<protein>
    <submittedName>
        <fullName evidence="3">Uma2 family endonuclease</fullName>
    </submittedName>
</protein>
<accession>A0A5B8Y7P4</accession>
<evidence type="ECO:0000259" key="2">
    <source>
        <dbReference type="Pfam" id="PF05685"/>
    </source>
</evidence>
<dbReference type="OrthoDB" id="9804532at2"/>
<feature type="compositionally biased region" description="Basic and acidic residues" evidence="1">
    <location>
        <begin position="1"/>
        <end position="14"/>
    </location>
</feature>
<dbReference type="Proteomes" id="UP000315995">
    <property type="component" value="Chromosome"/>
</dbReference>
<evidence type="ECO:0000313" key="4">
    <source>
        <dbReference type="Proteomes" id="UP000315995"/>
    </source>
</evidence>
<keyword evidence="3" id="KW-0378">Hydrolase</keyword>
<proteinExistence type="predicted"/>
<dbReference type="PANTHER" id="PTHR35400:SF1">
    <property type="entry name" value="SLR1083 PROTEIN"/>
    <property type="match status" value="1"/>
</dbReference>
<dbReference type="InterPro" id="IPR008538">
    <property type="entry name" value="Uma2"/>
</dbReference>
<organism evidence="3 4">
    <name type="scientific">Persicimonas caeni</name>
    <dbReference type="NCBI Taxonomy" id="2292766"/>
    <lineage>
        <taxon>Bacteria</taxon>
        <taxon>Deltaproteobacteria</taxon>
        <taxon>Bradymonadales</taxon>
        <taxon>Bradymonadaceae</taxon>
        <taxon>Persicimonas</taxon>
    </lineage>
</organism>
<dbReference type="InterPro" id="IPR012296">
    <property type="entry name" value="Nuclease_put_TT1808"/>
</dbReference>
<dbReference type="CDD" id="cd06260">
    <property type="entry name" value="DUF820-like"/>
    <property type="match status" value="1"/>
</dbReference>
<keyword evidence="4" id="KW-1185">Reference proteome</keyword>
<dbReference type="GO" id="GO:0004519">
    <property type="term" value="F:endonuclease activity"/>
    <property type="evidence" value="ECO:0007669"/>
    <property type="project" value="UniProtKB-KW"/>
</dbReference>
<dbReference type="SUPFAM" id="SSF52980">
    <property type="entry name" value="Restriction endonuclease-like"/>
    <property type="match status" value="1"/>
</dbReference>
<dbReference type="InterPro" id="IPR011335">
    <property type="entry name" value="Restrct_endonuc-II-like"/>
</dbReference>
<evidence type="ECO:0000256" key="1">
    <source>
        <dbReference type="SAM" id="MobiDB-lite"/>
    </source>
</evidence>
<dbReference type="AlphaFoldDB" id="A0A4Y6PWW4"/>